<name>A0A6A6YAM7_9PEZI</name>
<sequence>MPPAFQTAIFVCRYLEIPHLWIDSLCIEQDNKFDWDGEMPKMAYYYNNAYLTISLSSSPNSTHSSLPRPPKAGRVLPLLQPYSFVSVQKVPSHFAMSSTRFCIKTSDALPLFSRAWALQERLLARRVLHFGPEELVWECCSLLDCECHKPPDA</sequence>
<evidence type="ECO:0000313" key="3">
    <source>
        <dbReference type="Proteomes" id="UP000504636"/>
    </source>
</evidence>
<dbReference type="Proteomes" id="UP000504636">
    <property type="component" value="Unplaced"/>
</dbReference>
<organism evidence="2">
    <name type="scientific">Mytilinidion resinicola</name>
    <dbReference type="NCBI Taxonomy" id="574789"/>
    <lineage>
        <taxon>Eukaryota</taxon>
        <taxon>Fungi</taxon>
        <taxon>Dikarya</taxon>
        <taxon>Ascomycota</taxon>
        <taxon>Pezizomycotina</taxon>
        <taxon>Dothideomycetes</taxon>
        <taxon>Pleosporomycetidae</taxon>
        <taxon>Mytilinidiales</taxon>
        <taxon>Mytilinidiaceae</taxon>
        <taxon>Mytilinidion</taxon>
    </lineage>
</organism>
<feature type="domain" description="Heterokaryon incompatibility" evidence="1">
    <location>
        <begin position="2"/>
        <end position="120"/>
    </location>
</feature>
<dbReference type="PANTHER" id="PTHR33112">
    <property type="entry name" value="DOMAIN PROTEIN, PUTATIVE-RELATED"/>
    <property type="match status" value="1"/>
</dbReference>
<dbReference type="Pfam" id="PF06985">
    <property type="entry name" value="HET"/>
    <property type="match status" value="1"/>
</dbReference>
<dbReference type="EMBL" id="MU003709">
    <property type="protein sequence ID" value="KAF2805628.1"/>
    <property type="molecule type" value="Genomic_DNA"/>
</dbReference>
<dbReference type="AlphaFoldDB" id="A0A6A6YAM7"/>
<proteinExistence type="predicted"/>
<dbReference type="GeneID" id="54467594"/>
<dbReference type="PANTHER" id="PTHR33112:SF9">
    <property type="entry name" value="HETEROKARYON INCOMPATIBILITY DOMAIN-CONTAINING PROTEIN"/>
    <property type="match status" value="1"/>
</dbReference>
<reference evidence="4" key="3">
    <citation type="submission" date="2025-04" db="UniProtKB">
        <authorList>
            <consortium name="RefSeq"/>
        </authorList>
    </citation>
    <scope>IDENTIFICATION</scope>
    <source>
        <strain evidence="4">CBS 304.34</strain>
    </source>
</reference>
<feature type="non-terminal residue" evidence="2">
    <location>
        <position position="153"/>
    </location>
</feature>
<evidence type="ECO:0000313" key="4">
    <source>
        <dbReference type="RefSeq" id="XP_033572592.1"/>
    </source>
</evidence>
<dbReference type="RefSeq" id="XP_033572592.1">
    <property type="nucleotide sequence ID" value="XM_033726701.1"/>
</dbReference>
<evidence type="ECO:0000313" key="2">
    <source>
        <dbReference type="EMBL" id="KAF2805628.1"/>
    </source>
</evidence>
<gene>
    <name evidence="2 4" type="ORF">BDZ99DRAFT_540174</name>
</gene>
<accession>A0A6A6YAM7</accession>
<dbReference type="OrthoDB" id="3486565at2759"/>
<evidence type="ECO:0000259" key="1">
    <source>
        <dbReference type="Pfam" id="PF06985"/>
    </source>
</evidence>
<keyword evidence="3" id="KW-1185">Reference proteome</keyword>
<dbReference type="InterPro" id="IPR010730">
    <property type="entry name" value="HET"/>
</dbReference>
<reference evidence="2 4" key="1">
    <citation type="journal article" date="2020" name="Stud. Mycol.">
        <title>101 Dothideomycetes genomes: a test case for predicting lifestyles and emergence of pathogens.</title>
        <authorList>
            <person name="Haridas S."/>
            <person name="Albert R."/>
            <person name="Binder M."/>
            <person name="Bloem J."/>
            <person name="Labutti K."/>
            <person name="Salamov A."/>
            <person name="Andreopoulos B."/>
            <person name="Baker S."/>
            <person name="Barry K."/>
            <person name="Bills G."/>
            <person name="Bluhm B."/>
            <person name="Cannon C."/>
            <person name="Castanera R."/>
            <person name="Culley D."/>
            <person name="Daum C."/>
            <person name="Ezra D."/>
            <person name="Gonzalez J."/>
            <person name="Henrissat B."/>
            <person name="Kuo A."/>
            <person name="Liang C."/>
            <person name="Lipzen A."/>
            <person name="Lutzoni F."/>
            <person name="Magnuson J."/>
            <person name="Mondo S."/>
            <person name="Nolan M."/>
            <person name="Ohm R."/>
            <person name="Pangilinan J."/>
            <person name="Park H.-J."/>
            <person name="Ramirez L."/>
            <person name="Alfaro M."/>
            <person name="Sun H."/>
            <person name="Tritt A."/>
            <person name="Yoshinaga Y."/>
            <person name="Zwiers L.-H."/>
            <person name="Turgeon B."/>
            <person name="Goodwin S."/>
            <person name="Spatafora J."/>
            <person name="Crous P."/>
            <person name="Grigoriev I."/>
        </authorList>
    </citation>
    <scope>NUCLEOTIDE SEQUENCE</scope>
    <source>
        <strain evidence="2 4">CBS 304.34</strain>
    </source>
</reference>
<reference evidence="4" key="2">
    <citation type="submission" date="2020-04" db="EMBL/GenBank/DDBJ databases">
        <authorList>
            <consortium name="NCBI Genome Project"/>
        </authorList>
    </citation>
    <scope>NUCLEOTIDE SEQUENCE</scope>
    <source>
        <strain evidence="4">CBS 304.34</strain>
    </source>
</reference>
<protein>
    <recommendedName>
        <fullName evidence="1">Heterokaryon incompatibility domain-containing protein</fullName>
    </recommendedName>
</protein>